<comment type="caution">
    <text evidence="1">The sequence shown here is derived from an EMBL/GenBank/DDBJ whole genome shotgun (WGS) entry which is preliminary data.</text>
</comment>
<accession>A0ABV5NPI4</accession>
<reference evidence="1 2" key="1">
    <citation type="submission" date="2024-09" db="EMBL/GenBank/DDBJ databases">
        <authorList>
            <person name="Sun Q."/>
            <person name="Mori K."/>
        </authorList>
    </citation>
    <scope>NUCLEOTIDE SEQUENCE [LARGE SCALE GENOMIC DNA]</scope>
    <source>
        <strain evidence="1 2">JCM 3324</strain>
    </source>
</reference>
<evidence type="ECO:0000313" key="2">
    <source>
        <dbReference type="Proteomes" id="UP001589568"/>
    </source>
</evidence>
<proteinExistence type="predicted"/>
<dbReference type="RefSeq" id="WP_345398428.1">
    <property type="nucleotide sequence ID" value="NZ_BAAAXS010000001.1"/>
</dbReference>
<protein>
    <submittedName>
        <fullName evidence="1">Uncharacterized protein</fullName>
    </submittedName>
</protein>
<evidence type="ECO:0000313" key="1">
    <source>
        <dbReference type="EMBL" id="MFB9472101.1"/>
    </source>
</evidence>
<dbReference type="Proteomes" id="UP001589568">
    <property type="component" value="Unassembled WGS sequence"/>
</dbReference>
<keyword evidence="2" id="KW-1185">Reference proteome</keyword>
<dbReference type="EMBL" id="JBHMCF010000020">
    <property type="protein sequence ID" value="MFB9472101.1"/>
    <property type="molecule type" value="Genomic_DNA"/>
</dbReference>
<gene>
    <name evidence="1" type="ORF">ACFFR3_21525</name>
</gene>
<name>A0ABV5NPI4_9ACTN</name>
<organism evidence="1 2">
    <name type="scientific">Nonomuraea salmonea</name>
    <dbReference type="NCBI Taxonomy" id="46181"/>
    <lineage>
        <taxon>Bacteria</taxon>
        <taxon>Bacillati</taxon>
        <taxon>Actinomycetota</taxon>
        <taxon>Actinomycetes</taxon>
        <taxon>Streptosporangiales</taxon>
        <taxon>Streptosporangiaceae</taxon>
        <taxon>Nonomuraea</taxon>
    </lineage>
</organism>
<sequence>MRTRRCGGSSRPRTGVGEGHVLRLVVMPDGTAHGRFRGYADYMVMRSQPGAG</sequence>